<dbReference type="EMBL" id="PKPP01002585">
    <property type="protein sequence ID" value="PWA74327.1"/>
    <property type="molecule type" value="Genomic_DNA"/>
</dbReference>
<dbReference type="GO" id="GO:0022857">
    <property type="term" value="F:transmembrane transporter activity"/>
    <property type="evidence" value="ECO:0007669"/>
    <property type="project" value="InterPro"/>
</dbReference>
<dbReference type="Proteomes" id="UP000245207">
    <property type="component" value="Unassembled WGS sequence"/>
</dbReference>
<proteinExistence type="predicted"/>
<reference evidence="4 5" key="1">
    <citation type="journal article" date="2018" name="Mol. Plant">
        <title>The genome of Artemisia annua provides insight into the evolution of Asteraceae family and artemisinin biosynthesis.</title>
        <authorList>
            <person name="Shen Q."/>
            <person name="Zhang L."/>
            <person name="Liao Z."/>
            <person name="Wang S."/>
            <person name="Yan T."/>
            <person name="Shi P."/>
            <person name="Liu M."/>
            <person name="Fu X."/>
            <person name="Pan Q."/>
            <person name="Wang Y."/>
            <person name="Lv Z."/>
            <person name="Lu X."/>
            <person name="Zhang F."/>
            <person name="Jiang W."/>
            <person name="Ma Y."/>
            <person name="Chen M."/>
            <person name="Hao X."/>
            <person name="Li L."/>
            <person name="Tang Y."/>
            <person name="Lv G."/>
            <person name="Zhou Y."/>
            <person name="Sun X."/>
            <person name="Brodelius P.E."/>
            <person name="Rose J.K.C."/>
            <person name="Tang K."/>
        </authorList>
    </citation>
    <scope>NUCLEOTIDE SEQUENCE [LARGE SCALE GENOMIC DNA]</scope>
    <source>
        <strain evidence="5">cv. Huhao1</strain>
        <tissue evidence="4">Leaf</tissue>
    </source>
</reference>
<evidence type="ECO:0000313" key="5">
    <source>
        <dbReference type="Proteomes" id="UP000245207"/>
    </source>
</evidence>
<dbReference type="AlphaFoldDB" id="A0A2U1NLC3"/>
<accession>A0A2U1NLC3</accession>
<dbReference type="OrthoDB" id="1745062at2759"/>
<evidence type="ECO:0000313" key="4">
    <source>
        <dbReference type="EMBL" id="PWA74327.1"/>
    </source>
</evidence>
<keyword evidence="3" id="KW-1003">Cell membrane</keyword>
<dbReference type="GO" id="GO:0005886">
    <property type="term" value="C:plasma membrane"/>
    <property type="evidence" value="ECO:0007669"/>
    <property type="project" value="UniProtKB-SubCell"/>
</dbReference>
<keyword evidence="3" id="KW-0472">Membrane</keyword>
<comment type="subcellular location">
    <subcellularLocation>
        <location evidence="1">Cell membrane</location>
        <topology evidence="1">Multi-pass membrane protein</topology>
    </subcellularLocation>
</comment>
<dbReference type="STRING" id="35608.A0A2U1NLC3"/>
<dbReference type="InterPro" id="IPR044566">
    <property type="entry name" value="RMV1-like"/>
</dbReference>
<organism evidence="4 5">
    <name type="scientific">Artemisia annua</name>
    <name type="common">Sweet wormwood</name>
    <dbReference type="NCBI Taxonomy" id="35608"/>
    <lineage>
        <taxon>Eukaryota</taxon>
        <taxon>Viridiplantae</taxon>
        <taxon>Streptophyta</taxon>
        <taxon>Embryophyta</taxon>
        <taxon>Tracheophyta</taxon>
        <taxon>Spermatophyta</taxon>
        <taxon>Magnoliopsida</taxon>
        <taxon>eudicotyledons</taxon>
        <taxon>Gunneridae</taxon>
        <taxon>Pentapetalae</taxon>
        <taxon>asterids</taxon>
        <taxon>campanulids</taxon>
        <taxon>Asterales</taxon>
        <taxon>Asteraceae</taxon>
        <taxon>Asteroideae</taxon>
        <taxon>Anthemideae</taxon>
        <taxon>Artemisiinae</taxon>
        <taxon>Artemisia</taxon>
    </lineage>
</organism>
<dbReference type="PANTHER" id="PTHR45826:SF8">
    <property type="entry name" value="CATIONIC AMINO ACID TRANSPORTER"/>
    <property type="match status" value="1"/>
</dbReference>
<keyword evidence="2" id="KW-0813">Transport</keyword>
<name>A0A2U1NLC3_ARTAN</name>
<dbReference type="PANTHER" id="PTHR45826">
    <property type="entry name" value="POLYAMINE TRANSPORTER PUT1"/>
    <property type="match status" value="1"/>
</dbReference>
<protein>
    <submittedName>
        <fullName evidence="4">Uncharacterized protein</fullName>
    </submittedName>
</protein>
<evidence type="ECO:0000256" key="3">
    <source>
        <dbReference type="ARBA" id="ARBA00022475"/>
    </source>
</evidence>
<keyword evidence="5" id="KW-1185">Reference proteome</keyword>
<sequence length="65" mass="7037">MNDPPSSAVTTLPVMNPIVTAVAQQRKKPTLIPFIFIIYFEVAGGPYGEEPVVKAAGPFFEILAF</sequence>
<comment type="caution">
    <text evidence="4">The sequence shown here is derived from an EMBL/GenBank/DDBJ whole genome shotgun (WGS) entry which is preliminary data.</text>
</comment>
<evidence type="ECO:0000256" key="2">
    <source>
        <dbReference type="ARBA" id="ARBA00022448"/>
    </source>
</evidence>
<gene>
    <name evidence="4" type="ORF">CTI12_AA252990</name>
</gene>
<evidence type="ECO:0000256" key="1">
    <source>
        <dbReference type="ARBA" id="ARBA00004651"/>
    </source>
</evidence>